<gene>
    <name evidence="1" type="ORF">DCK97_12750</name>
</gene>
<dbReference type="Pfam" id="PF08856">
    <property type="entry name" value="DUF1826"/>
    <property type="match status" value="1"/>
</dbReference>
<reference evidence="1 2" key="1">
    <citation type="journal article" date="2018" name="Nat. Biotechnol.">
        <title>A standardized bacterial taxonomy based on genome phylogeny substantially revises the tree of life.</title>
        <authorList>
            <person name="Parks D.H."/>
            <person name="Chuvochina M."/>
            <person name="Waite D.W."/>
            <person name="Rinke C."/>
            <person name="Skarshewski A."/>
            <person name="Chaumeil P.A."/>
            <person name="Hugenholtz P."/>
        </authorList>
    </citation>
    <scope>NUCLEOTIDE SEQUENCE [LARGE SCALE GENOMIC DNA]</scope>
    <source>
        <strain evidence="1">UBA8739</strain>
    </source>
</reference>
<protein>
    <submittedName>
        <fullName evidence="1">DUF1826 domain-containing protein</fullName>
    </submittedName>
</protein>
<proteinExistence type="predicted"/>
<evidence type="ECO:0000313" key="2">
    <source>
        <dbReference type="Proteomes" id="UP000257706"/>
    </source>
</evidence>
<name>A0A3B9IKI8_9PROT</name>
<dbReference type="EMBL" id="DMAI01000201">
    <property type="protein sequence ID" value="HAE48280.1"/>
    <property type="molecule type" value="Genomic_DNA"/>
</dbReference>
<sequence>MLRYYIADMIDAAALPHPLSPKVTLLRPHAESAPALPYLPGVVVTSCDRAPGLALAVRDTAIGIWWRDPPSVVALLDQAADAALPDGRLTVGTDPATIAAAAEELVGTGSLAPPTAQALIADVTQVLTRFAAVSRAHHLAIRLEVVSGPACRRFHQDHVRARLLCSYRGPGTELAPDTVDRDAGPAALCLGTGQVAVLRGHRHPLGAGRVLHRSPQGVSTPRLLLAADADPD</sequence>
<dbReference type="Proteomes" id="UP000257706">
    <property type="component" value="Unassembled WGS sequence"/>
</dbReference>
<dbReference type="AlphaFoldDB" id="A0A3B9IKI8"/>
<evidence type="ECO:0000313" key="1">
    <source>
        <dbReference type="EMBL" id="HAE48280.1"/>
    </source>
</evidence>
<dbReference type="InterPro" id="IPR014955">
    <property type="entry name" value="DUF1826"/>
</dbReference>
<comment type="caution">
    <text evidence="1">The sequence shown here is derived from an EMBL/GenBank/DDBJ whole genome shotgun (WGS) entry which is preliminary data.</text>
</comment>
<organism evidence="1 2">
    <name type="scientific">Tistrella mobilis</name>
    <dbReference type="NCBI Taxonomy" id="171437"/>
    <lineage>
        <taxon>Bacteria</taxon>
        <taxon>Pseudomonadati</taxon>
        <taxon>Pseudomonadota</taxon>
        <taxon>Alphaproteobacteria</taxon>
        <taxon>Geminicoccales</taxon>
        <taxon>Geminicoccaceae</taxon>
        <taxon>Tistrella</taxon>
    </lineage>
</organism>
<accession>A0A3B9IKI8</accession>